<dbReference type="WBParaSite" id="maker-uti_cns_0046453-snap-gene-0.3-mRNA-1">
    <property type="protein sequence ID" value="maker-uti_cns_0046453-snap-gene-0.3-mRNA-1"/>
    <property type="gene ID" value="maker-uti_cns_0046453-snap-gene-0.3"/>
</dbReference>
<name>A0A1I8JB36_9PLAT</name>
<sequence>MDYAESLKIGGNFYPVDIGNGLRLSPGTQSFVHVKVKQTVYQRDCLAATPELLDLYISGRQWRVKYTTDLCTYLGRHDTYKELDAFDPRDWHLTHLTCLMPAGREAAYQTRESSKPRCDPLCTQSRFTVARSEAKRNSTANSALDFLSALRV</sequence>
<proteinExistence type="predicted"/>
<evidence type="ECO:0000313" key="1">
    <source>
        <dbReference type="Proteomes" id="UP000095280"/>
    </source>
</evidence>
<dbReference type="AlphaFoldDB" id="A0A1I8JB36"/>
<reference evidence="2" key="1">
    <citation type="submission" date="2016-11" db="UniProtKB">
        <authorList>
            <consortium name="WormBaseParasite"/>
        </authorList>
    </citation>
    <scope>IDENTIFICATION</scope>
</reference>
<dbReference type="Proteomes" id="UP000095280">
    <property type="component" value="Unplaced"/>
</dbReference>
<evidence type="ECO:0000313" key="2">
    <source>
        <dbReference type="WBParaSite" id="maker-uti_cns_0046453-snap-gene-0.3-mRNA-1"/>
    </source>
</evidence>
<keyword evidence="1" id="KW-1185">Reference proteome</keyword>
<accession>A0A1I8JB36</accession>
<protein>
    <submittedName>
        <fullName evidence="2">Uncharacterized protein</fullName>
    </submittedName>
</protein>
<organism evidence="1 2">
    <name type="scientific">Macrostomum lignano</name>
    <dbReference type="NCBI Taxonomy" id="282301"/>
    <lineage>
        <taxon>Eukaryota</taxon>
        <taxon>Metazoa</taxon>
        <taxon>Spiralia</taxon>
        <taxon>Lophotrochozoa</taxon>
        <taxon>Platyhelminthes</taxon>
        <taxon>Rhabditophora</taxon>
        <taxon>Macrostomorpha</taxon>
        <taxon>Macrostomida</taxon>
        <taxon>Macrostomidae</taxon>
        <taxon>Macrostomum</taxon>
    </lineage>
</organism>